<dbReference type="EMBL" id="JAADJZ010000026">
    <property type="protein sequence ID" value="KAF2866769.1"/>
    <property type="molecule type" value="Genomic_DNA"/>
</dbReference>
<evidence type="ECO:0000256" key="1">
    <source>
        <dbReference type="SAM" id="MobiDB-lite"/>
    </source>
</evidence>
<evidence type="ECO:0008006" key="5">
    <source>
        <dbReference type="Google" id="ProtNLM"/>
    </source>
</evidence>
<keyword evidence="4" id="KW-1185">Reference proteome</keyword>
<keyword evidence="2" id="KW-0732">Signal</keyword>
<accession>A0A7C8HZY0</accession>
<feature type="signal peptide" evidence="2">
    <location>
        <begin position="1"/>
        <end position="18"/>
    </location>
</feature>
<evidence type="ECO:0000256" key="2">
    <source>
        <dbReference type="SAM" id="SignalP"/>
    </source>
</evidence>
<proteinExistence type="predicted"/>
<gene>
    <name evidence="3" type="ORF">BDV95DRAFT_197367</name>
</gene>
<reference evidence="3 4" key="1">
    <citation type="submission" date="2020-01" db="EMBL/GenBank/DDBJ databases">
        <authorList>
            <consortium name="DOE Joint Genome Institute"/>
            <person name="Haridas S."/>
            <person name="Albert R."/>
            <person name="Binder M."/>
            <person name="Bloem J."/>
            <person name="Labutti K."/>
            <person name="Salamov A."/>
            <person name="Andreopoulos B."/>
            <person name="Baker S.E."/>
            <person name="Barry K."/>
            <person name="Bills G."/>
            <person name="Bluhm B.H."/>
            <person name="Cannon C."/>
            <person name="Castanera R."/>
            <person name="Culley D.E."/>
            <person name="Daum C."/>
            <person name="Ezra D."/>
            <person name="Gonzalez J.B."/>
            <person name="Henrissat B."/>
            <person name="Kuo A."/>
            <person name="Liang C."/>
            <person name="Lipzen A."/>
            <person name="Lutzoni F."/>
            <person name="Magnuson J."/>
            <person name="Mondo S."/>
            <person name="Nolan M."/>
            <person name="Ohm R."/>
            <person name="Pangilinan J."/>
            <person name="Park H.-J.H."/>
            <person name="Ramirez L."/>
            <person name="Alfaro M."/>
            <person name="Sun H."/>
            <person name="Tritt A."/>
            <person name="Yoshinaga Y."/>
            <person name="Zwiers L.-H.L."/>
            <person name="Turgeon B.G."/>
            <person name="Goodwin S.B."/>
            <person name="Spatafora J.W."/>
            <person name="Crous P.W."/>
            <person name="Grigoriev I.V."/>
        </authorList>
    </citation>
    <scope>NUCLEOTIDE SEQUENCE [LARGE SCALE GENOMIC DNA]</scope>
    <source>
        <strain evidence="3 4">CBS 611.86</strain>
    </source>
</reference>
<sequence length="92" mass="9989">MMLGLTLLHIIMSDSASADLNTSSHLSMPKHRRPLPQNPVTATKPNLASSRPPNAVSFYFHLISCLLSNPRYSIILPISSSFRSDAPSIASV</sequence>
<feature type="compositionally biased region" description="Polar residues" evidence="1">
    <location>
        <begin position="38"/>
        <end position="48"/>
    </location>
</feature>
<dbReference type="AlphaFoldDB" id="A0A7C8HZY0"/>
<feature type="chain" id="PRO_5028963744" description="Secreted protein" evidence="2">
    <location>
        <begin position="19"/>
        <end position="92"/>
    </location>
</feature>
<comment type="caution">
    <text evidence="3">The sequence shown here is derived from an EMBL/GenBank/DDBJ whole genome shotgun (WGS) entry which is preliminary data.</text>
</comment>
<evidence type="ECO:0000313" key="4">
    <source>
        <dbReference type="Proteomes" id="UP000481861"/>
    </source>
</evidence>
<evidence type="ECO:0000313" key="3">
    <source>
        <dbReference type="EMBL" id="KAF2866769.1"/>
    </source>
</evidence>
<dbReference type="Proteomes" id="UP000481861">
    <property type="component" value="Unassembled WGS sequence"/>
</dbReference>
<protein>
    <recommendedName>
        <fullName evidence="5">Secreted protein</fullName>
    </recommendedName>
</protein>
<organism evidence="3 4">
    <name type="scientific">Massariosphaeria phaeospora</name>
    <dbReference type="NCBI Taxonomy" id="100035"/>
    <lineage>
        <taxon>Eukaryota</taxon>
        <taxon>Fungi</taxon>
        <taxon>Dikarya</taxon>
        <taxon>Ascomycota</taxon>
        <taxon>Pezizomycotina</taxon>
        <taxon>Dothideomycetes</taxon>
        <taxon>Pleosporomycetidae</taxon>
        <taxon>Pleosporales</taxon>
        <taxon>Pleosporales incertae sedis</taxon>
        <taxon>Massariosphaeria</taxon>
    </lineage>
</organism>
<feature type="region of interest" description="Disordered" evidence="1">
    <location>
        <begin position="20"/>
        <end position="48"/>
    </location>
</feature>
<name>A0A7C8HZY0_9PLEO</name>